<dbReference type="InterPro" id="IPR012441">
    <property type="entry name" value="DUF1643"/>
</dbReference>
<dbReference type="EMBL" id="NIHW01000026">
    <property type="protein sequence ID" value="PLT85087.1"/>
    <property type="molecule type" value="Genomic_DNA"/>
</dbReference>
<sequence>MENLVKQSSILEKSGVYSEDGKHRYELSLIYKGIKGKKILVISMNPASSDLMVMDTTSNYLLNNLGVMGYSEIVVWNLFSDVCVKLKPSDTTLEDEENNNAYLKELLKKKKFDTIMIGYGSGFNGSKKVEERKKRLFEIIKPYEEKLFELIDTEEKYAALKDIHPLFAGQRFSGKWGLRKYGIKEEIQ</sequence>
<dbReference type="Proteomes" id="UP000234840">
    <property type="component" value="Unassembled WGS sequence"/>
</dbReference>
<gene>
    <name evidence="2" type="ORF">CDL20_10530</name>
    <name evidence="1" type="ORF">LIQ10_15855</name>
</gene>
<reference evidence="1" key="2">
    <citation type="submission" date="2021-10" db="EMBL/GenBank/DDBJ databases">
        <title>Collection of gut derived symbiotic bacterial strains cultured from healthy donors.</title>
        <authorList>
            <person name="Lin H."/>
            <person name="Littmann E."/>
            <person name="Claire K."/>
            <person name="Pamer E."/>
        </authorList>
    </citation>
    <scope>NUCLEOTIDE SEQUENCE</scope>
    <source>
        <strain evidence="1">MSK.23.4</strain>
    </source>
</reference>
<dbReference type="AlphaFoldDB" id="A0A2N5PYS1"/>
<dbReference type="RefSeq" id="WP_101882651.1">
    <property type="nucleotide sequence ID" value="NZ_CAXSWW010000051.1"/>
</dbReference>
<dbReference type="EMBL" id="JAJBNC010000033">
    <property type="protein sequence ID" value="MCB5495189.1"/>
    <property type="molecule type" value="Genomic_DNA"/>
</dbReference>
<evidence type="ECO:0000313" key="1">
    <source>
        <dbReference type="EMBL" id="MCB5495189.1"/>
    </source>
</evidence>
<evidence type="ECO:0000313" key="2">
    <source>
        <dbReference type="EMBL" id="PLT85087.1"/>
    </source>
</evidence>
<proteinExistence type="predicted"/>
<comment type="caution">
    <text evidence="2">The sequence shown here is derived from an EMBL/GenBank/DDBJ whole genome shotgun (WGS) entry which is preliminary data.</text>
</comment>
<name>A0A2N5PYS1_MEDGN</name>
<dbReference type="Proteomes" id="UP001297422">
    <property type="component" value="Unassembled WGS sequence"/>
</dbReference>
<dbReference type="Pfam" id="PF07799">
    <property type="entry name" value="DUF1643"/>
    <property type="match status" value="1"/>
</dbReference>
<accession>A0A2N5PYS1</accession>
<reference evidence="2 3" key="1">
    <citation type="journal article" date="2017" name="Genome Med.">
        <title>A novel Ruminococcus gnavus clade enriched in inflammatory bowel disease patients.</title>
        <authorList>
            <person name="Hall A.B."/>
            <person name="Yassour M."/>
            <person name="Sauk J."/>
            <person name="Garner A."/>
            <person name="Jiang X."/>
            <person name="Arthur T."/>
            <person name="Lagoudas G.K."/>
            <person name="Vatanen T."/>
            <person name="Fornelos N."/>
            <person name="Wilson R."/>
            <person name="Bertha M."/>
            <person name="Cohen M."/>
            <person name="Garber J."/>
            <person name="Khalili H."/>
            <person name="Gevers D."/>
            <person name="Ananthakrishnan A.N."/>
            <person name="Kugathasan S."/>
            <person name="Lander E.S."/>
            <person name="Blainey P."/>
            <person name="Vlamakis H."/>
            <person name="Xavier R.J."/>
            <person name="Huttenhower C."/>
        </authorList>
    </citation>
    <scope>NUCLEOTIDE SEQUENCE [LARGE SCALE GENOMIC DNA]</scope>
    <source>
        <strain evidence="2 3">RJX1128</strain>
    </source>
</reference>
<organism evidence="2 3">
    <name type="scientific">Mediterraneibacter gnavus</name>
    <name type="common">Ruminococcus gnavus</name>
    <dbReference type="NCBI Taxonomy" id="33038"/>
    <lineage>
        <taxon>Bacteria</taxon>
        <taxon>Bacillati</taxon>
        <taxon>Bacillota</taxon>
        <taxon>Clostridia</taxon>
        <taxon>Lachnospirales</taxon>
        <taxon>Lachnospiraceae</taxon>
        <taxon>Mediterraneibacter</taxon>
    </lineage>
</organism>
<protein>
    <submittedName>
        <fullName evidence="1">DUF1643 domain-containing protein</fullName>
    </submittedName>
</protein>
<evidence type="ECO:0000313" key="3">
    <source>
        <dbReference type="Proteomes" id="UP000234840"/>
    </source>
</evidence>